<dbReference type="PANTHER" id="PTHR35586:SF1">
    <property type="entry name" value="SLL1691 PROTEIN"/>
    <property type="match status" value="1"/>
</dbReference>
<keyword evidence="3" id="KW-1185">Reference proteome</keyword>
<protein>
    <recommendedName>
        <fullName evidence="1">DUF4351 domain-containing protein</fullName>
    </recommendedName>
</protein>
<reference evidence="2 3" key="1">
    <citation type="submission" date="2012-05" db="EMBL/GenBank/DDBJ databases">
        <title>Finished plasmid 2 of genome of Chamaesiphon sp. PCC 6605.</title>
        <authorList>
            <consortium name="US DOE Joint Genome Institute"/>
            <person name="Gugger M."/>
            <person name="Coursin T."/>
            <person name="Rippka R."/>
            <person name="Tandeau De Marsac N."/>
            <person name="Huntemann M."/>
            <person name="Wei C.-L."/>
            <person name="Han J."/>
            <person name="Detter J.C."/>
            <person name="Han C."/>
            <person name="Tapia R."/>
            <person name="Chen A."/>
            <person name="Kyrpides N."/>
            <person name="Mavromatis K."/>
            <person name="Markowitz V."/>
            <person name="Szeto E."/>
            <person name="Ivanova N."/>
            <person name="Pagani I."/>
            <person name="Pati A."/>
            <person name="Goodwin L."/>
            <person name="Nordberg H.P."/>
            <person name="Cantor M.N."/>
            <person name="Hua S.X."/>
            <person name="Woyke T."/>
            <person name="Kerfeld C.A."/>
        </authorList>
    </citation>
    <scope>NUCLEOTIDE SEQUENCE [LARGE SCALE GENOMIC DNA]</scope>
    <source>
        <strain evidence="3">ATCC 27169 / PCC 6605</strain>
        <plasmid evidence="3">Plasmid pCHA6605.02</plasmid>
    </source>
</reference>
<dbReference type="HOGENOM" id="CLU_071039_0_0_3"/>
<evidence type="ECO:0000313" key="3">
    <source>
        <dbReference type="Proteomes" id="UP000010366"/>
    </source>
</evidence>
<evidence type="ECO:0000313" key="2">
    <source>
        <dbReference type="EMBL" id="AFY97235.1"/>
    </source>
</evidence>
<dbReference type="InterPro" id="IPR025587">
    <property type="entry name" value="DUF4351"/>
</dbReference>
<evidence type="ECO:0000259" key="1">
    <source>
        <dbReference type="Pfam" id="PF14261"/>
    </source>
</evidence>
<dbReference type="PANTHER" id="PTHR35586">
    <property type="entry name" value="SLL1691 PROTEIN"/>
    <property type="match status" value="1"/>
</dbReference>
<keyword evidence="2" id="KW-0614">Plasmid</keyword>
<organism evidence="2 3">
    <name type="scientific">Chamaesiphon minutus (strain ATCC 27169 / PCC 6605)</name>
    <dbReference type="NCBI Taxonomy" id="1173020"/>
    <lineage>
        <taxon>Bacteria</taxon>
        <taxon>Bacillati</taxon>
        <taxon>Cyanobacteriota</taxon>
        <taxon>Cyanophyceae</taxon>
        <taxon>Gomontiellales</taxon>
        <taxon>Chamaesiphonaceae</taxon>
        <taxon>Chamaesiphon</taxon>
    </lineage>
</organism>
<proteinExistence type="predicted"/>
<sequence length="355" mass="41140">MVKYSSGQVVKWSSIQVNKWSSEYVILHLLLANDMGKKKPQTDSTGNIDHDQLFKQLLTTFFLEFLELFAPDLFVAIEPESLEFLPQEYFTDIGVGKRRAMDIIVRVRLRGRPNAPESGRVSVVVNCEHQSGTETDFHRRIFFYFAQLHRKYLQIVYPIALFSFDKPFREEKNNYQVNAPGLQILDFNFLTIQLNQLNWRDFLKRPNPVAAALMAKMSIDPADRPRVKVECLRMIAKLKLDRARTFLLSGFIDSYLRLNSAEQEQFRVEVDKIKLPQERENIMEITTSWKEEGRIEGRVEGQRALAIKLLTRKLGNLSPELLSRLNGLSLDRVEALAEELLDFTSVGDLEVWLAR</sequence>
<dbReference type="Proteomes" id="UP000010366">
    <property type="component" value="Plasmid pCHA6605.02"/>
</dbReference>
<gene>
    <name evidence="2" type="ORF">Cha6605_6418</name>
</gene>
<dbReference type="EMBL" id="CP003602">
    <property type="protein sequence ID" value="AFY97235.1"/>
    <property type="molecule type" value="Genomic_DNA"/>
</dbReference>
<dbReference type="AlphaFoldDB" id="K9UR17"/>
<dbReference type="KEGG" id="cmp:Cha6605_6418"/>
<feature type="domain" description="DUF4351" evidence="1">
    <location>
        <begin position="296"/>
        <end position="353"/>
    </location>
</feature>
<dbReference type="Pfam" id="PF14261">
    <property type="entry name" value="DUF4351"/>
    <property type="match status" value="1"/>
</dbReference>
<name>K9UR17_CHAP6</name>
<accession>K9UR17</accession>
<geneLocation type="plasmid" evidence="2 3">
    <name>pCHA6605.02</name>
</geneLocation>
<dbReference type="PATRIC" id="fig|1173020.3.peg.7343"/>